<accession>A0A7T0G2T9</accession>
<name>A0A7T0G2T9_9BACT</name>
<dbReference type="EMBL" id="CP048620">
    <property type="protein sequence ID" value="QPJ64654.1"/>
    <property type="molecule type" value="Genomic_DNA"/>
</dbReference>
<evidence type="ECO:0000313" key="1">
    <source>
        <dbReference type="EMBL" id="QPJ64654.1"/>
    </source>
</evidence>
<dbReference type="Proteomes" id="UP000594464">
    <property type="component" value="Chromosome"/>
</dbReference>
<gene>
    <name evidence="1" type="ORF">G3M78_04310</name>
</gene>
<dbReference type="KEGG" id="nva:G3M78_04310"/>
<proteinExistence type="predicted"/>
<protein>
    <submittedName>
        <fullName evidence="1">Uncharacterized protein</fullName>
    </submittedName>
</protein>
<reference evidence="2" key="1">
    <citation type="submission" date="2020-02" db="EMBL/GenBank/DDBJ databases">
        <title>Genomic and physiological characterization of two novel Nitrospinaceae genera.</title>
        <authorList>
            <person name="Mueller A.J."/>
            <person name="Jung M.-Y."/>
            <person name="Strachan C.R."/>
            <person name="Herbold C.W."/>
            <person name="Kirkegaard R.H."/>
            <person name="Daims H."/>
        </authorList>
    </citation>
    <scope>NUCLEOTIDE SEQUENCE [LARGE SCALE GENOMIC DNA]</scope>
</reference>
<dbReference type="AlphaFoldDB" id="A0A7T0G2T9"/>
<organism evidence="1 2">
    <name type="scientific">Candidatus Nitrohelix vancouverensis</name>
    <dbReference type="NCBI Taxonomy" id="2705534"/>
    <lineage>
        <taxon>Bacteria</taxon>
        <taxon>Pseudomonadati</taxon>
        <taxon>Nitrospinota/Tectimicrobiota group</taxon>
        <taxon>Nitrospinota</taxon>
        <taxon>Nitrospinia</taxon>
        <taxon>Nitrospinales</taxon>
        <taxon>Nitrospinaceae</taxon>
        <taxon>Candidatus Nitrohelix</taxon>
    </lineage>
</organism>
<evidence type="ECO:0000313" key="2">
    <source>
        <dbReference type="Proteomes" id="UP000594464"/>
    </source>
</evidence>
<sequence>MFIEVEPNKNIDACISQMYRDVSSPREAYCIQYQVDGKDETVRLMGYDRDENQFCPAYACAIEESGDGLALLIFGGNGGLRMKLLEDESDWSVDAPGQWSETHLIYPSDSFIVYKDQI</sequence>